<evidence type="ECO:0000313" key="1">
    <source>
        <dbReference type="EMBL" id="KAI8550558.1"/>
    </source>
</evidence>
<dbReference type="EMBL" id="CM046393">
    <property type="protein sequence ID" value="KAI8550558.1"/>
    <property type="molecule type" value="Genomic_DNA"/>
</dbReference>
<comment type="caution">
    <text evidence="1">The sequence shown here is derived from an EMBL/GenBank/DDBJ whole genome shotgun (WGS) entry which is preliminary data.</text>
</comment>
<proteinExistence type="predicted"/>
<protein>
    <submittedName>
        <fullName evidence="1">Uncharacterized protein</fullName>
    </submittedName>
</protein>
<name>A0ACC0NDA7_RHOML</name>
<sequence length="409" mass="45894">MEMGEGLGLGRKFRDTVAEADEGCVTSRGLELVPLSGLFRGGLSVWDSQKEVFNDLGWVEEVVDDGLAISNEVYTPLAFREPGGEWNEEDKLVSGMSQEVSKWVLKRITRFSKFLGVTFDGFEERTMQLFSDIEEKWRKGVVKEAKRSGSWRANVVYLQETKLKEAITEVVKEIWGSWWIHLNAVGASGGGDSRVVEKIDDELGMFSASCLLKNVVDGFSLLFCNAEPTEVGYLQCVLLCFEVVTGLKVNLGKSEMIPVGVVDDIDALAQILGCRVASLPALHLGMPLGSSFKSKAVWDSVVERFQKRLVEWKRQYIPKGSRLILIKSTLSSSPTYFMSLFVIPVSVVKRLEKIQRDFLWGGVGEEFKNHLVDWDTVCTHSCSRRRIRNEKFKAIQSSPFGEMAMEVCM</sequence>
<reference evidence="1" key="1">
    <citation type="submission" date="2022-02" db="EMBL/GenBank/DDBJ databases">
        <title>Plant Genome Project.</title>
        <authorList>
            <person name="Zhang R.-G."/>
        </authorList>
    </citation>
    <scope>NUCLEOTIDE SEQUENCE</scope>
    <source>
        <strain evidence="1">AT1</strain>
    </source>
</reference>
<keyword evidence="2" id="KW-1185">Reference proteome</keyword>
<evidence type="ECO:0000313" key="2">
    <source>
        <dbReference type="Proteomes" id="UP001062846"/>
    </source>
</evidence>
<accession>A0ACC0NDA7</accession>
<dbReference type="Proteomes" id="UP001062846">
    <property type="component" value="Chromosome 6"/>
</dbReference>
<gene>
    <name evidence="1" type="ORF">RHMOL_Rhmol06G0116600</name>
</gene>
<organism evidence="1 2">
    <name type="scientific">Rhododendron molle</name>
    <name type="common">Chinese azalea</name>
    <name type="synonym">Azalea mollis</name>
    <dbReference type="NCBI Taxonomy" id="49168"/>
    <lineage>
        <taxon>Eukaryota</taxon>
        <taxon>Viridiplantae</taxon>
        <taxon>Streptophyta</taxon>
        <taxon>Embryophyta</taxon>
        <taxon>Tracheophyta</taxon>
        <taxon>Spermatophyta</taxon>
        <taxon>Magnoliopsida</taxon>
        <taxon>eudicotyledons</taxon>
        <taxon>Gunneridae</taxon>
        <taxon>Pentapetalae</taxon>
        <taxon>asterids</taxon>
        <taxon>Ericales</taxon>
        <taxon>Ericaceae</taxon>
        <taxon>Ericoideae</taxon>
        <taxon>Rhodoreae</taxon>
        <taxon>Rhododendron</taxon>
    </lineage>
</organism>